<name>A0ABV4Y1N0_9CYAN</name>
<comment type="caution">
    <text evidence="1">The sequence shown here is derived from an EMBL/GenBank/DDBJ whole genome shotgun (WGS) entry which is preliminary data.</text>
</comment>
<evidence type="ECO:0000313" key="1">
    <source>
        <dbReference type="EMBL" id="MFB2897832.1"/>
    </source>
</evidence>
<reference evidence="1 2" key="1">
    <citation type="submission" date="2024-09" db="EMBL/GenBank/DDBJ databases">
        <title>Floridaenema gen nov. (Aerosakkonemataceae, Aerosakkonematales ord. nov., Cyanobacteria) from benthic tropical and subtropical fresh waters, with the description of four new species.</title>
        <authorList>
            <person name="Moretto J.A."/>
            <person name="Berthold D.E."/>
            <person name="Lefler F.W."/>
            <person name="Huang I.-S."/>
            <person name="Laughinghouse H. IV."/>
        </authorList>
    </citation>
    <scope>NUCLEOTIDE SEQUENCE [LARGE SCALE GENOMIC DNA]</scope>
    <source>
        <strain evidence="1 2">BLCC-F50</strain>
    </source>
</reference>
<sequence length="61" mass="6881">MGDFVNGNGSTPKQEPLINTNRILHSGLDMYFEIASDLKPIPENTVEAWKNKLNFQANFTL</sequence>
<evidence type="ECO:0000313" key="2">
    <source>
        <dbReference type="Proteomes" id="UP001576784"/>
    </source>
</evidence>
<keyword evidence="2" id="KW-1185">Reference proteome</keyword>
<organism evidence="1 2">
    <name type="scientific">Floridaenema flaviceps BLCC-F50</name>
    <dbReference type="NCBI Taxonomy" id="3153642"/>
    <lineage>
        <taxon>Bacteria</taxon>
        <taxon>Bacillati</taxon>
        <taxon>Cyanobacteriota</taxon>
        <taxon>Cyanophyceae</taxon>
        <taxon>Oscillatoriophycideae</taxon>
        <taxon>Aerosakkonematales</taxon>
        <taxon>Aerosakkonemataceae</taxon>
        <taxon>Floridanema</taxon>
        <taxon>Floridanema flaviceps</taxon>
    </lineage>
</organism>
<protein>
    <submittedName>
        <fullName evidence="1">Uncharacterized protein</fullName>
    </submittedName>
</protein>
<dbReference type="Proteomes" id="UP001576784">
    <property type="component" value="Unassembled WGS sequence"/>
</dbReference>
<dbReference type="EMBL" id="JBHFNR010000266">
    <property type="protein sequence ID" value="MFB2897832.1"/>
    <property type="molecule type" value="Genomic_DNA"/>
</dbReference>
<dbReference type="RefSeq" id="WP_413267443.1">
    <property type="nucleotide sequence ID" value="NZ_JBHFNR010000266.1"/>
</dbReference>
<gene>
    <name evidence="1" type="ORF">ACE1CI_33360</name>
</gene>
<accession>A0ABV4Y1N0</accession>
<proteinExistence type="predicted"/>